<dbReference type="GO" id="GO:0043752">
    <property type="term" value="F:adenosylcobinamide kinase activity"/>
    <property type="evidence" value="ECO:0007669"/>
    <property type="project" value="UniProtKB-EC"/>
</dbReference>
<evidence type="ECO:0000256" key="15">
    <source>
        <dbReference type="ARBA" id="ARBA00023134"/>
    </source>
</evidence>
<evidence type="ECO:0000256" key="11">
    <source>
        <dbReference type="ARBA" id="ARBA00022679"/>
    </source>
</evidence>
<dbReference type="GO" id="GO:0009236">
    <property type="term" value="P:cobalamin biosynthetic process"/>
    <property type="evidence" value="ECO:0007669"/>
    <property type="project" value="UniProtKB-UniPathway"/>
</dbReference>
<keyword evidence="10" id="KW-0169">Cobalamin biosynthesis</keyword>
<comment type="pathway">
    <text evidence="6">Cofactor biosynthesis; adenosylcobalamin biosynthesis; adenosylcobalamin from cob(II)yrinate a,c-diamide: step 5/7.</text>
</comment>
<comment type="catalytic activity">
    <reaction evidence="1">
        <text>adenosylcob(III)inamide + ATP = adenosylcob(III)inamide phosphate + ADP + H(+)</text>
        <dbReference type="Rhea" id="RHEA:15769"/>
        <dbReference type="ChEBI" id="CHEBI:2480"/>
        <dbReference type="ChEBI" id="CHEBI:15378"/>
        <dbReference type="ChEBI" id="CHEBI:30616"/>
        <dbReference type="ChEBI" id="CHEBI:58502"/>
        <dbReference type="ChEBI" id="CHEBI:456216"/>
        <dbReference type="EC" id="2.7.1.156"/>
    </reaction>
</comment>
<proteinExistence type="inferred from homology"/>
<dbReference type="RefSeq" id="WP_092221730.1">
    <property type="nucleotide sequence ID" value="NZ_FNJI01000009.1"/>
</dbReference>
<evidence type="ECO:0000256" key="14">
    <source>
        <dbReference type="ARBA" id="ARBA00022840"/>
    </source>
</evidence>
<protein>
    <recommendedName>
        <fullName evidence="16">Adenosylcobinamide kinase</fullName>
        <ecNumber evidence="8">2.7.1.156</ecNumber>
        <ecNumber evidence="9">2.7.7.62</ecNumber>
    </recommendedName>
    <alternativeName>
        <fullName evidence="17">Adenosylcobinamide-phosphate guanylyltransferase</fullName>
    </alternativeName>
</protein>
<gene>
    <name evidence="20" type="ORF">SAMN05660330_01675</name>
</gene>
<keyword evidence="12 19" id="KW-0547">Nucleotide-binding</keyword>
<evidence type="ECO:0000256" key="13">
    <source>
        <dbReference type="ARBA" id="ARBA00022777"/>
    </source>
</evidence>
<evidence type="ECO:0000256" key="7">
    <source>
        <dbReference type="ARBA" id="ARBA00007490"/>
    </source>
</evidence>
<evidence type="ECO:0000256" key="9">
    <source>
        <dbReference type="ARBA" id="ARBA00012523"/>
    </source>
</evidence>
<evidence type="ECO:0000256" key="1">
    <source>
        <dbReference type="ARBA" id="ARBA00000312"/>
    </source>
</evidence>
<evidence type="ECO:0000256" key="5">
    <source>
        <dbReference type="ARBA" id="ARBA00004692"/>
    </source>
</evidence>
<dbReference type="Proteomes" id="UP000199073">
    <property type="component" value="Unassembled WGS sequence"/>
</dbReference>
<dbReference type="SUPFAM" id="SSF52540">
    <property type="entry name" value="P-loop containing nucleoside triphosphate hydrolases"/>
    <property type="match status" value="1"/>
</dbReference>
<comment type="catalytic activity">
    <reaction evidence="2">
        <text>adenosylcob(III)inamide phosphate + GTP + H(+) = adenosylcob(III)inamide-GDP + diphosphate</text>
        <dbReference type="Rhea" id="RHEA:22712"/>
        <dbReference type="ChEBI" id="CHEBI:15378"/>
        <dbReference type="ChEBI" id="CHEBI:33019"/>
        <dbReference type="ChEBI" id="CHEBI:37565"/>
        <dbReference type="ChEBI" id="CHEBI:58502"/>
        <dbReference type="ChEBI" id="CHEBI:60487"/>
        <dbReference type="EC" id="2.7.7.62"/>
    </reaction>
</comment>
<organism evidence="20 21">
    <name type="scientific">Desulforhopalus singaporensis</name>
    <dbReference type="NCBI Taxonomy" id="91360"/>
    <lineage>
        <taxon>Bacteria</taxon>
        <taxon>Pseudomonadati</taxon>
        <taxon>Thermodesulfobacteriota</taxon>
        <taxon>Desulfobulbia</taxon>
        <taxon>Desulfobulbales</taxon>
        <taxon>Desulfocapsaceae</taxon>
        <taxon>Desulforhopalus</taxon>
    </lineage>
</organism>
<evidence type="ECO:0000256" key="17">
    <source>
        <dbReference type="ARBA" id="ARBA00030571"/>
    </source>
</evidence>
<dbReference type="Pfam" id="PF02283">
    <property type="entry name" value="CobU"/>
    <property type="match status" value="1"/>
</dbReference>
<keyword evidence="21" id="KW-1185">Reference proteome</keyword>
<dbReference type="PANTHER" id="PTHR34848">
    <property type="match status" value="1"/>
</dbReference>
<keyword evidence="15 19" id="KW-0342">GTP-binding</keyword>
<dbReference type="PIRSF" id="PIRSF006135">
    <property type="entry name" value="CobU"/>
    <property type="match status" value="1"/>
</dbReference>
<dbReference type="NCBIfam" id="NF004469">
    <property type="entry name" value="PRK05800.1"/>
    <property type="match status" value="1"/>
</dbReference>
<dbReference type="InterPro" id="IPR027417">
    <property type="entry name" value="P-loop_NTPase"/>
</dbReference>
<dbReference type="PANTHER" id="PTHR34848:SF1">
    <property type="entry name" value="BIFUNCTIONAL ADENOSYLCOBALAMIN BIOSYNTHESIS PROTEIN COBU"/>
    <property type="match status" value="1"/>
</dbReference>
<comment type="catalytic activity">
    <reaction evidence="3">
        <text>adenosylcob(III)inamide + GTP = adenosylcob(III)inamide phosphate + GDP + H(+)</text>
        <dbReference type="Rhea" id="RHEA:15765"/>
        <dbReference type="ChEBI" id="CHEBI:2480"/>
        <dbReference type="ChEBI" id="CHEBI:15378"/>
        <dbReference type="ChEBI" id="CHEBI:37565"/>
        <dbReference type="ChEBI" id="CHEBI:58189"/>
        <dbReference type="ChEBI" id="CHEBI:58502"/>
        <dbReference type="EC" id="2.7.1.156"/>
    </reaction>
</comment>
<dbReference type="STRING" id="91360.SAMN05660330_01675"/>
<dbReference type="InterPro" id="IPR003203">
    <property type="entry name" value="CobU/CobP"/>
</dbReference>
<sequence length="185" mass="20444">MTRLVLITGGARSGKSSYALELAESLSEQRLFIATCPKLDPEMEDRVMRHKQERQGRGWQTLECETELEQAFRTAVGGYDVVLLDCITLWVNNLLYVSEQRGEILTDGAVRECCQNWIKAVPDTLGTVICVTNEVGLGIVPDNALGRRYRDLVGTVNQVIGRAADQVTLVSCGIPVHIKDRPALS</sequence>
<evidence type="ECO:0000256" key="2">
    <source>
        <dbReference type="ARBA" id="ARBA00000711"/>
    </source>
</evidence>
<comment type="similarity">
    <text evidence="7">Belongs to the CobU/CobP family.</text>
</comment>
<evidence type="ECO:0000313" key="20">
    <source>
        <dbReference type="EMBL" id="SDP04488.1"/>
    </source>
</evidence>
<evidence type="ECO:0000256" key="8">
    <source>
        <dbReference type="ARBA" id="ARBA00012016"/>
    </source>
</evidence>
<keyword evidence="11 20" id="KW-0808">Transferase</keyword>
<dbReference type="GO" id="GO:0005524">
    <property type="term" value="F:ATP binding"/>
    <property type="evidence" value="ECO:0007669"/>
    <property type="project" value="UniProtKB-KW"/>
</dbReference>
<evidence type="ECO:0000256" key="12">
    <source>
        <dbReference type="ARBA" id="ARBA00022741"/>
    </source>
</evidence>
<reference evidence="20 21" key="1">
    <citation type="submission" date="2016-10" db="EMBL/GenBank/DDBJ databases">
        <authorList>
            <person name="de Groot N.N."/>
        </authorList>
    </citation>
    <scope>NUCLEOTIDE SEQUENCE [LARGE SCALE GENOMIC DNA]</scope>
    <source>
        <strain evidence="20 21">DSM 12130</strain>
    </source>
</reference>
<keyword evidence="14" id="KW-0067">ATP-binding</keyword>
<evidence type="ECO:0000256" key="10">
    <source>
        <dbReference type="ARBA" id="ARBA00022573"/>
    </source>
</evidence>
<feature type="active site" description="GMP-histidine intermediate" evidence="18">
    <location>
        <position position="50"/>
    </location>
</feature>
<feature type="binding site" evidence="19">
    <location>
        <begin position="51"/>
        <end position="54"/>
    </location>
    <ligand>
        <name>GTP</name>
        <dbReference type="ChEBI" id="CHEBI:37565"/>
    </ligand>
</feature>
<dbReference type="EC" id="2.7.7.62" evidence="9"/>
<feature type="binding site" evidence="19">
    <location>
        <position position="63"/>
    </location>
    <ligand>
        <name>GTP</name>
        <dbReference type="ChEBI" id="CHEBI:37565"/>
    </ligand>
</feature>
<dbReference type="EMBL" id="FNJI01000009">
    <property type="protein sequence ID" value="SDP04488.1"/>
    <property type="molecule type" value="Genomic_DNA"/>
</dbReference>
<comment type="function">
    <text evidence="4">Catalyzes ATP-dependent phosphorylation of adenosylcobinamide and addition of GMP to adenosylcobinamide phosphate.</text>
</comment>
<feature type="binding site" evidence="19">
    <location>
        <begin position="9"/>
        <end position="16"/>
    </location>
    <ligand>
        <name>GTP</name>
        <dbReference type="ChEBI" id="CHEBI:37565"/>
    </ligand>
</feature>
<dbReference type="AlphaFoldDB" id="A0A1H0PIJ7"/>
<accession>A0A1H0PIJ7</accession>
<dbReference type="OrthoDB" id="9788370at2"/>
<keyword evidence="13 20" id="KW-0418">Kinase</keyword>
<dbReference type="EC" id="2.7.1.156" evidence="8"/>
<evidence type="ECO:0000256" key="3">
    <source>
        <dbReference type="ARBA" id="ARBA00001522"/>
    </source>
</evidence>
<dbReference type="GO" id="GO:0008820">
    <property type="term" value="F:cobinamide phosphate guanylyltransferase activity"/>
    <property type="evidence" value="ECO:0007669"/>
    <property type="project" value="UniProtKB-EC"/>
</dbReference>
<feature type="binding site" evidence="19">
    <location>
        <position position="85"/>
    </location>
    <ligand>
        <name>GTP</name>
        <dbReference type="ChEBI" id="CHEBI:37565"/>
    </ligand>
</feature>
<dbReference type="GO" id="GO:0005525">
    <property type="term" value="F:GTP binding"/>
    <property type="evidence" value="ECO:0007669"/>
    <property type="project" value="UniProtKB-KW"/>
</dbReference>
<evidence type="ECO:0000256" key="4">
    <source>
        <dbReference type="ARBA" id="ARBA00003889"/>
    </source>
</evidence>
<evidence type="ECO:0000256" key="19">
    <source>
        <dbReference type="PIRSR" id="PIRSR006135-2"/>
    </source>
</evidence>
<evidence type="ECO:0000256" key="16">
    <source>
        <dbReference type="ARBA" id="ARBA00029570"/>
    </source>
</evidence>
<evidence type="ECO:0000313" key="21">
    <source>
        <dbReference type="Proteomes" id="UP000199073"/>
    </source>
</evidence>
<keyword evidence="20" id="KW-0548">Nucleotidyltransferase</keyword>
<comment type="pathway">
    <text evidence="5">Cofactor biosynthesis; adenosylcobalamin biosynthesis; adenosylcobalamin from cob(II)yrinate a,c-diamide: step 6/7.</text>
</comment>
<dbReference type="Gene3D" id="3.40.50.300">
    <property type="entry name" value="P-loop containing nucleotide triphosphate hydrolases"/>
    <property type="match status" value="1"/>
</dbReference>
<dbReference type="CDD" id="cd00544">
    <property type="entry name" value="CobU"/>
    <property type="match status" value="1"/>
</dbReference>
<evidence type="ECO:0000256" key="6">
    <source>
        <dbReference type="ARBA" id="ARBA00005159"/>
    </source>
</evidence>
<name>A0A1H0PIJ7_9BACT</name>
<evidence type="ECO:0000256" key="18">
    <source>
        <dbReference type="PIRSR" id="PIRSR006135-1"/>
    </source>
</evidence>
<dbReference type="UniPathway" id="UPA00148">
    <property type="reaction ID" value="UER00236"/>
</dbReference>